<sequence>MGYQDLPPAFVPQMPDALERANEIFNNSGDVATILTPATTPIKQSEQSHHSTSTPPASLLIASAFGLLFLLLVASFTRNISTQRHAISVATSPEGSFLR</sequence>
<gene>
    <name evidence="2" type="ORF">HC352_03805</name>
</gene>
<evidence type="ECO:0000313" key="3">
    <source>
        <dbReference type="Proteomes" id="UP000502298"/>
    </source>
</evidence>
<keyword evidence="1" id="KW-0812">Transmembrane</keyword>
<dbReference type="AlphaFoldDB" id="A0A6H2ELB8"/>
<dbReference type="EMBL" id="CP050804">
    <property type="protein sequence ID" value="QJC21717.1"/>
    <property type="molecule type" value="Genomic_DNA"/>
</dbReference>
<dbReference type="Proteomes" id="UP000502298">
    <property type="component" value="Chromosome"/>
</dbReference>
<proteinExistence type="predicted"/>
<dbReference type="KEGG" id="arca:HC352_03805"/>
<keyword evidence="1" id="KW-1133">Transmembrane helix</keyword>
<name>A0A6H2ELB8_9ACTO</name>
<protein>
    <submittedName>
        <fullName evidence="2">Uncharacterized protein</fullName>
    </submittedName>
</protein>
<evidence type="ECO:0000256" key="1">
    <source>
        <dbReference type="SAM" id="Phobius"/>
    </source>
</evidence>
<evidence type="ECO:0000313" key="2">
    <source>
        <dbReference type="EMBL" id="QJC21717.1"/>
    </source>
</evidence>
<organism evidence="2 3">
    <name type="scientific">Arcanobacterium buesumense</name>
    <dbReference type="NCBI Taxonomy" id="2722751"/>
    <lineage>
        <taxon>Bacteria</taxon>
        <taxon>Bacillati</taxon>
        <taxon>Actinomycetota</taxon>
        <taxon>Actinomycetes</taxon>
        <taxon>Actinomycetales</taxon>
        <taxon>Actinomycetaceae</taxon>
        <taxon>Arcanobacterium</taxon>
    </lineage>
</organism>
<feature type="transmembrane region" description="Helical" evidence="1">
    <location>
        <begin position="57"/>
        <end position="76"/>
    </location>
</feature>
<keyword evidence="1" id="KW-0472">Membrane</keyword>
<accession>A0A6H2ELB8</accession>
<keyword evidence="3" id="KW-1185">Reference proteome</keyword>
<reference evidence="2 3" key="1">
    <citation type="submission" date="2020-03" db="EMBL/GenBank/DDBJ databases">
        <title>Complete genome of Arcanobacterium buesumensis sp. nov. strain 2701.</title>
        <authorList>
            <person name="Borowiak M."/>
            <person name="Alssahen M."/>
            <person name="Laemmler C."/>
            <person name="Malorny B."/>
            <person name="Hassan A."/>
            <person name="Prenger-Berninghoff E."/>
            <person name="Ploetz M."/>
            <person name="Abdulmawjood A."/>
        </authorList>
    </citation>
    <scope>NUCLEOTIDE SEQUENCE [LARGE SCALE GENOMIC DNA]</scope>
    <source>
        <strain evidence="2 3">2701</strain>
    </source>
</reference>